<reference evidence="1 2" key="1">
    <citation type="submission" date="2022-12" db="EMBL/GenBank/DDBJ databases">
        <title>Chromosome-level genome of Tegillarca granosa.</title>
        <authorList>
            <person name="Kim J."/>
        </authorList>
    </citation>
    <scope>NUCLEOTIDE SEQUENCE [LARGE SCALE GENOMIC DNA]</scope>
    <source>
        <strain evidence="1">Teg-2019</strain>
        <tissue evidence="1">Adductor muscle</tissue>
    </source>
</reference>
<proteinExistence type="predicted"/>
<evidence type="ECO:0000313" key="2">
    <source>
        <dbReference type="Proteomes" id="UP001217089"/>
    </source>
</evidence>
<organism evidence="1 2">
    <name type="scientific">Tegillarca granosa</name>
    <name type="common">Malaysian cockle</name>
    <name type="synonym">Anadara granosa</name>
    <dbReference type="NCBI Taxonomy" id="220873"/>
    <lineage>
        <taxon>Eukaryota</taxon>
        <taxon>Metazoa</taxon>
        <taxon>Spiralia</taxon>
        <taxon>Lophotrochozoa</taxon>
        <taxon>Mollusca</taxon>
        <taxon>Bivalvia</taxon>
        <taxon>Autobranchia</taxon>
        <taxon>Pteriomorphia</taxon>
        <taxon>Arcoida</taxon>
        <taxon>Arcoidea</taxon>
        <taxon>Arcidae</taxon>
        <taxon>Tegillarca</taxon>
    </lineage>
</organism>
<name>A0ABQ9ERV0_TEGGR</name>
<evidence type="ECO:0000313" key="1">
    <source>
        <dbReference type="EMBL" id="KAJ8307938.1"/>
    </source>
</evidence>
<dbReference type="Proteomes" id="UP001217089">
    <property type="component" value="Unassembled WGS sequence"/>
</dbReference>
<protein>
    <submittedName>
        <fullName evidence="1">Uncharacterized protein</fullName>
    </submittedName>
</protein>
<accession>A0ABQ9ERV0</accession>
<keyword evidence="2" id="KW-1185">Reference proteome</keyword>
<sequence>MTFDHYKTLKLTKERTKLHSVEKYRCVMLSSEGVDMFLISGEEKTCVIGITSSLFTGLLLDSALLFHKLDILGKMSFIVTEYSNSSPYQTSNIYPTSDTKCHRMIQAAIACKIFLPYLSYSSYSSYTSYSLDSLYSSYTSYSLDSSYSSCYSLKVKSLEIKKVNTTKLMEYDRKKI</sequence>
<comment type="caution">
    <text evidence="1">The sequence shown here is derived from an EMBL/GenBank/DDBJ whole genome shotgun (WGS) entry which is preliminary data.</text>
</comment>
<dbReference type="EMBL" id="JARBDR010000674">
    <property type="protein sequence ID" value="KAJ8307938.1"/>
    <property type="molecule type" value="Genomic_DNA"/>
</dbReference>
<gene>
    <name evidence="1" type="ORF">KUTeg_014507</name>
</gene>